<dbReference type="Pfam" id="PF13579">
    <property type="entry name" value="Glyco_trans_4_4"/>
    <property type="match status" value="1"/>
</dbReference>
<dbReference type="eggNOG" id="COG0438">
    <property type="taxonomic scope" value="Bacteria"/>
</dbReference>
<proteinExistence type="predicted"/>
<gene>
    <name evidence="4" type="ordered locus">Oter_3259</name>
</gene>
<dbReference type="SUPFAM" id="SSF53756">
    <property type="entry name" value="UDP-Glycosyltransferase/glycogen phosphorylase"/>
    <property type="match status" value="1"/>
</dbReference>
<dbReference type="Proteomes" id="UP000007013">
    <property type="component" value="Chromosome"/>
</dbReference>
<keyword evidence="1 4" id="KW-0808">Transferase</keyword>
<dbReference type="OrthoDB" id="9795068at2"/>
<evidence type="ECO:0000256" key="1">
    <source>
        <dbReference type="ARBA" id="ARBA00022679"/>
    </source>
</evidence>
<dbReference type="Pfam" id="PF00534">
    <property type="entry name" value="Glycos_transf_1"/>
    <property type="match status" value="1"/>
</dbReference>
<evidence type="ECO:0000313" key="4">
    <source>
        <dbReference type="EMBL" id="ACB76538.1"/>
    </source>
</evidence>
<dbReference type="GO" id="GO:0016757">
    <property type="term" value="F:glycosyltransferase activity"/>
    <property type="evidence" value="ECO:0007669"/>
    <property type="project" value="InterPro"/>
</dbReference>
<dbReference type="STRING" id="452637.Oter_3259"/>
<sequence length="395" mass="43672">MKLLRVIATLDPRHGGPAAGLRAITPELAALGHVSEFVCLDAPGQVREFPGAAAIHALGPARGGYAYARALEPWLRAHAGAYDAVFVHGLWQHHGRAVHRALRRRRPPYFVFPHGMLDPWFRRAYPLKHAKKWAYWQLCERHVLRDAAAVLFTCEEERRLARESFRPYACRERVVAYGTAAPPADAAAQVRAWREMQPALAARPFWLFLGRIHPKKGVDLLLRSYGELARIAGAELPALVIAGPCFDPIYLTNLRNLAAALPAPARVFWPGMLEGATKWGALRTAEAFVLPSHQENFGIAVVEALAAGTPVLISREVNIWREIESAGAGFADTDDAAGTRRLLARWHELPRAARGPMRSAAVELFTTRYEIGRAARSLVETITPFVRPVPTISLT</sequence>
<protein>
    <submittedName>
        <fullName evidence="4">Glycosyl transferase group 1</fullName>
    </submittedName>
</protein>
<dbReference type="InterPro" id="IPR001296">
    <property type="entry name" value="Glyco_trans_1"/>
</dbReference>
<keyword evidence="5" id="KW-1185">Reference proteome</keyword>
<dbReference type="KEGG" id="ote:Oter_3259"/>
<accession>B1ZT84</accession>
<dbReference type="HOGENOM" id="CLU_009583_2_1_0"/>
<evidence type="ECO:0000259" key="2">
    <source>
        <dbReference type="Pfam" id="PF00534"/>
    </source>
</evidence>
<dbReference type="Gene3D" id="3.40.50.2000">
    <property type="entry name" value="Glycogen Phosphorylase B"/>
    <property type="match status" value="2"/>
</dbReference>
<dbReference type="RefSeq" id="WP_012376067.1">
    <property type="nucleotide sequence ID" value="NC_010571.1"/>
</dbReference>
<evidence type="ECO:0000313" key="5">
    <source>
        <dbReference type="Proteomes" id="UP000007013"/>
    </source>
</evidence>
<dbReference type="InterPro" id="IPR028098">
    <property type="entry name" value="Glyco_trans_4-like_N"/>
</dbReference>
<dbReference type="EMBL" id="CP001032">
    <property type="protein sequence ID" value="ACB76538.1"/>
    <property type="molecule type" value="Genomic_DNA"/>
</dbReference>
<feature type="domain" description="Glycosyl transferase family 1" evidence="2">
    <location>
        <begin position="202"/>
        <end position="328"/>
    </location>
</feature>
<dbReference type="PANTHER" id="PTHR46401">
    <property type="entry name" value="GLYCOSYLTRANSFERASE WBBK-RELATED"/>
    <property type="match status" value="1"/>
</dbReference>
<dbReference type="AlphaFoldDB" id="B1ZT84"/>
<organism evidence="4 5">
    <name type="scientific">Opitutus terrae (strain DSM 11246 / JCM 15787 / PB90-1)</name>
    <dbReference type="NCBI Taxonomy" id="452637"/>
    <lineage>
        <taxon>Bacteria</taxon>
        <taxon>Pseudomonadati</taxon>
        <taxon>Verrucomicrobiota</taxon>
        <taxon>Opitutia</taxon>
        <taxon>Opitutales</taxon>
        <taxon>Opitutaceae</taxon>
        <taxon>Opitutus</taxon>
    </lineage>
</organism>
<reference evidence="4 5" key="1">
    <citation type="journal article" date="2011" name="J. Bacteriol.">
        <title>Genome sequence of the verrucomicrobium Opitutus terrae PB90-1, an abundant inhabitant of rice paddy soil ecosystems.</title>
        <authorList>
            <person name="van Passel M.W."/>
            <person name="Kant R."/>
            <person name="Palva A."/>
            <person name="Copeland A."/>
            <person name="Lucas S."/>
            <person name="Lapidus A."/>
            <person name="Glavina del Rio T."/>
            <person name="Pitluck S."/>
            <person name="Goltsman E."/>
            <person name="Clum A."/>
            <person name="Sun H."/>
            <person name="Schmutz J."/>
            <person name="Larimer F.W."/>
            <person name="Land M.L."/>
            <person name="Hauser L."/>
            <person name="Kyrpides N."/>
            <person name="Mikhailova N."/>
            <person name="Richardson P.P."/>
            <person name="Janssen P.H."/>
            <person name="de Vos W.M."/>
            <person name="Smidt H."/>
        </authorList>
    </citation>
    <scope>NUCLEOTIDE SEQUENCE [LARGE SCALE GENOMIC DNA]</scope>
    <source>
        <strain evidence="5">DSM 11246 / JCM 15787 / PB90-1</strain>
    </source>
</reference>
<feature type="domain" description="Glycosyltransferase subfamily 4-like N-terminal" evidence="3">
    <location>
        <begin position="15"/>
        <end position="178"/>
    </location>
</feature>
<dbReference type="PANTHER" id="PTHR46401:SF2">
    <property type="entry name" value="GLYCOSYLTRANSFERASE WBBK-RELATED"/>
    <property type="match status" value="1"/>
</dbReference>
<dbReference type="CAZy" id="GT4">
    <property type="family name" value="Glycosyltransferase Family 4"/>
</dbReference>
<evidence type="ECO:0000259" key="3">
    <source>
        <dbReference type="Pfam" id="PF13579"/>
    </source>
</evidence>
<name>B1ZT84_OPITP</name>